<evidence type="ECO:0000313" key="1">
    <source>
        <dbReference type="EMBL" id="QRF02712.1"/>
    </source>
</evidence>
<sequence length="224" mass="24460">MTPPPSDDAWVQSSVTWQMLDFVAAPVHGEAVVRGVLPAPGGGPTLRVVTGEQRAPLTELSAWEIPLTDGDQLLTGSATLGLVRAQLARVGQPLGPGIRDAGSVMGMRLFQIDLERAARCEWTLDDRALSVLRTLLNPRPGDPEDLKQPLIRGFLRLERDLLRLYVQPEERPEEEGPVAVDLLPSGPTTALISVVDTYLREPERYEPVPGDDPHAATYVDLTTY</sequence>
<protein>
    <submittedName>
        <fullName evidence="1">Uncharacterized protein</fullName>
    </submittedName>
</protein>
<reference evidence="1 2" key="1">
    <citation type="submission" date="2020-03" db="EMBL/GenBank/DDBJ databases">
        <title>Genome mining and metabolic profiling illuminate the polycyclic tetramate macrolactams from Streptomyces koyangensis SCSIO 5802.</title>
        <authorList>
            <person name="Ding W."/>
        </authorList>
    </citation>
    <scope>NUCLEOTIDE SEQUENCE [LARGE SCALE GENOMIC DNA]</scope>
    <source>
        <strain evidence="1 2">SCSIO 5802</strain>
    </source>
</reference>
<organism evidence="1 2">
    <name type="scientific">Streptomyces koyangensis</name>
    <dbReference type="NCBI Taxonomy" id="188770"/>
    <lineage>
        <taxon>Bacteria</taxon>
        <taxon>Bacillati</taxon>
        <taxon>Actinomycetota</taxon>
        <taxon>Actinomycetes</taxon>
        <taxon>Kitasatosporales</taxon>
        <taxon>Streptomycetaceae</taxon>
        <taxon>Streptomyces</taxon>
        <taxon>Streptomyces aurantiacus group</taxon>
    </lineage>
</organism>
<dbReference type="RefSeq" id="WP_129849541.1">
    <property type="nucleotide sequence ID" value="NZ_CP049945.1"/>
</dbReference>
<evidence type="ECO:0000313" key="2">
    <source>
        <dbReference type="Proteomes" id="UP000596311"/>
    </source>
</evidence>
<gene>
    <name evidence="1" type="ORF">G9U55_11205</name>
</gene>
<name>A0ABX7EDN8_9ACTN</name>
<proteinExistence type="predicted"/>
<keyword evidence="2" id="KW-1185">Reference proteome</keyword>
<dbReference type="Proteomes" id="UP000596311">
    <property type="component" value="Chromosome"/>
</dbReference>
<dbReference type="EMBL" id="CP049945">
    <property type="protein sequence ID" value="QRF02712.1"/>
    <property type="molecule type" value="Genomic_DNA"/>
</dbReference>
<accession>A0ABX7EDN8</accession>